<organism evidence="1 2">
    <name type="scientific">Tanacetum coccineum</name>
    <dbReference type="NCBI Taxonomy" id="301880"/>
    <lineage>
        <taxon>Eukaryota</taxon>
        <taxon>Viridiplantae</taxon>
        <taxon>Streptophyta</taxon>
        <taxon>Embryophyta</taxon>
        <taxon>Tracheophyta</taxon>
        <taxon>Spermatophyta</taxon>
        <taxon>Magnoliopsida</taxon>
        <taxon>eudicotyledons</taxon>
        <taxon>Gunneridae</taxon>
        <taxon>Pentapetalae</taxon>
        <taxon>asterids</taxon>
        <taxon>campanulids</taxon>
        <taxon>Asterales</taxon>
        <taxon>Asteraceae</taxon>
        <taxon>Asteroideae</taxon>
        <taxon>Anthemideae</taxon>
        <taxon>Anthemidinae</taxon>
        <taxon>Tanacetum</taxon>
    </lineage>
</organism>
<gene>
    <name evidence="1" type="ORF">Tco_0951010</name>
</gene>
<name>A0ABQ5DTB4_9ASTR</name>
<reference evidence="1" key="2">
    <citation type="submission" date="2022-01" db="EMBL/GenBank/DDBJ databases">
        <authorList>
            <person name="Yamashiro T."/>
            <person name="Shiraishi A."/>
            <person name="Satake H."/>
            <person name="Nakayama K."/>
        </authorList>
    </citation>
    <scope>NUCLEOTIDE SEQUENCE</scope>
</reference>
<evidence type="ECO:0000313" key="2">
    <source>
        <dbReference type="Proteomes" id="UP001151760"/>
    </source>
</evidence>
<reference evidence="1" key="1">
    <citation type="journal article" date="2022" name="Int. J. Mol. Sci.">
        <title>Draft Genome of Tanacetum Coccineum: Genomic Comparison of Closely Related Tanacetum-Family Plants.</title>
        <authorList>
            <person name="Yamashiro T."/>
            <person name="Shiraishi A."/>
            <person name="Nakayama K."/>
            <person name="Satake H."/>
        </authorList>
    </citation>
    <scope>NUCLEOTIDE SEQUENCE</scope>
</reference>
<proteinExistence type="predicted"/>
<protein>
    <submittedName>
        <fullName evidence="1">Uncharacterized protein</fullName>
    </submittedName>
</protein>
<dbReference type="Proteomes" id="UP001151760">
    <property type="component" value="Unassembled WGS sequence"/>
</dbReference>
<comment type="caution">
    <text evidence="1">The sequence shown here is derived from an EMBL/GenBank/DDBJ whole genome shotgun (WGS) entry which is preliminary data.</text>
</comment>
<keyword evidence="2" id="KW-1185">Reference proteome</keyword>
<sequence length="130" mass="14882">MVILTLLVKSGRANNNVLEKLSQKKDSPYDFYAFLYDMDDDASISGKSGEHFGWDSLEKDSPGTKVDWQDDPFHESQDLFVGLDQAIQVAKEVRMANDQVEELSDQEVADDCLDDEHVEERRLTKRIRVT</sequence>
<evidence type="ECO:0000313" key="1">
    <source>
        <dbReference type="EMBL" id="GJT42295.1"/>
    </source>
</evidence>
<dbReference type="EMBL" id="BQNB010015633">
    <property type="protein sequence ID" value="GJT42295.1"/>
    <property type="molecule type" value="Genomic_DNA"/>
</dbReference>
<accession>A0ABQ5DTB4</accession>